<gene>
    <name evidence="1" type="ORF">G2W53_010334</name>
</gene>
<dbReference type="AlphaFoldDB" id="A0A834WZ27"/>
<keyword evidence="2" id="KW-1185">Reference proteome</keyword>
<reference evidence="1" key="1">
    <citation type="submission" date="2020-09" db="EMBL/GenBank/DDBJ databases">
        <title>Genome-Enabled Discovery of Anthraquinone Biosynthesis in Senna tora.</title>
        <authorList>
            <person name="Kang S.-H."/>
            <person name="Pandey R.P."/>
            <person name="Lee C.-M."/>
            <person name="Sim J.-S."/>
            <person name="Jeong J.-T."/>
            <person name="Choi B.-S."/>
            <person name="Jung M."/>
            <person name="Ginzburg D."/>
            <person name="Zhao K."/>
            <person name="Won S.Y."/>
            <person name="Oh T.-J."/>
            <person name="Yu Y."/>
            <person name="Kim N.-H."/>
            <person name="Lee O.R."/>
            <person name="Lee T.-H."/>
            <person name="Bashyal P."/>
            <person name="Kim T.-S."/>
            <person name="Lee W.-H."/>
            <person name="Kawkins C."/>
            <person name="Kim C.-K."/>
            <person name="Kim J.S."/>
            <person name="Ahn B.O."/>
            <person name="Rhee S.Y."/>
            <person name="Sohng J.K."/>
        </authorList>
    </citation>
    <scope>NUCLEOTIDE SEQUENCE</scope>
    <source>
        <tissue evidence="1">Leaf</tissue>
    </source>
</reference>
<proteinExistence type="predicted"/>
<comment type="caution">
    <text evidence="1">The sequence shown here is derived from an EMBL/GenBank/DDBJ whole genome shotgun (WGS) entry which is preliminary data.</text>
</comment>
<protein>
    <submittedName>
        <fullName evidence="1">Uncharacterized protein</fullName>
    </submittedName>
</protein>
<accession>A0A834WZ27</accession>
<dbReference type="EMBL" id="JAAIUW010000004">
    <property type="protein sequence ID" value="KAF7835475.1"/>
    <property type="molecule type" value="Genomic_DNA"/>
</dbReference>
<evidence type="ECO:0000313" key="1">
    <source>
        <dbReference type="EMBL" id="KAF7835475.1"/>
    </source>
</evidence>
<organism evidence="1 2">
    <name type="scientific">Senna tora</name>
    <dbReference type="NCBI Taxonomy" id="362788"/>
    <lineage>
        <taxon>Eukaryota</taxon>
        <taxon>Viridiplantae</taxon>
        <taxon>Streptophyta</taxon>
        <taxon>Embryophyta</taxon>
        <taxon>Tracheophyta</taxon>
        <taxon>Spermatophyta</taxon>
        <taxon>Magnoliopsida</taxon>
        <taxon>eudicotyledons</taxon>
        <taxon>Gunneridae</taxon>
        <taxon>Pentapetalae</taxon>
        <taxon>rosids</taxon>
        <taxon>fabids</taxon>
        <taxon>Fabales</taxon>
        <taxon>Fabaceae</taxon>
        <taxon>Caesalpinioideae</taxon>
        <taxon>Cassia clade</taxon>
        <taxon>Senna</taxon>
    </lineage>
</organism>
<sequence>MEGLSSHVYRNFELKIAIDAQNVKKYKFKRVVAKVSQIDRLALNFGI</sequence>
<name>A0A834WZ27_9FABA</name>
<evidence type="ECO:0000313" key="2">
    <source>
        <dbReference type="Proteomes" id="UP000634136"/>
    </source>
</evidence>
<dbReference type="Proteomes" id="UP000634136">
    <property type="component" value="Unassembled WGS sequence"/>
</dbReference>